<reference evidence="2 3" key="1">
    <citation type="journal article" date="2019" name="Int. J. Syst. Evol. Microbiol.">
        <title>The Global Catalogue of Microorganisms (GCM) 10K type strain sequencing project: providing services to taxonomists for standard genome sequencing and annotation.</title>
        <authorList>
            <consortium name="The Broad Institute Genomics Platform"/>
            <consortium name="The Broad Institute Genome Sequencing Center for Infectious Disease"/>
            <person name="Wu L."/>
            <person name="Ma J."/>
        </authorList>
    </citation>
    <scope>NUCLEOTIDE SEQUENCE [LARGE SCALE GENOMIC DNA]</scope>
    <source>
        <strain evidence="2 3">YIM 94188</strain>
    </source>
</reference>
<name>A0ABD5TTR8_9EURY</name>
<keyword evidence="3" id="KW-1185">Reference proteome</keyword>
<dbReference type="AlphaFoldDB" id="A0ABD5TTR8"/>
<proteinExistence type="predicted"/>
<feature type="transmembrane region" description="Helical" evidence="1">
    <location>
        <begin position="59"/>
        <end position="92"/>
    </location>
</feature>
<dbReference type="RefSeq" id="WP_379692534.1">
    <property type="nucleotide sequence ID" value="NZ_JBHSXH010000009.1"/>
</dbReference>
<accession>A0ABD5TTR8</accession>
<dbReference type="GO" id="GO:0016787">
    <property type="term" value="F:hydrolase activity"/>
    <property type="evidence" value="ECO:0007669"/>
    <property type="project" value="UniProtKB-KW"/>
</dbReference>
<organism evidence="2 3">
    <name type="scientific">Halopelagius fulvigenes</name>
    <dbReference type="NCBI Taxonomy" id="1198324"/>
    <lineage>
        <taxon>Archaea</taxon>
        <taxon>Methanobacteriati</taxon>
        <taxon>Methanobacteriota</taxon>
        <taxon>Stenosarchaea group</taxon>
        <taxon>Halobacteria</taxon>
        <taxon>Halobacteriales</taxon>
        <taxon>Haloferacaceae</taxon>
    </lineage>
</organism>
<protein>
    <submittedName>
        <fullName evidence="2">Metal-dependent hydrolase</fullName>
    </submittedName>
</protein>
<keyword evidence="2" id="KW-0378">Hydrolase</keyword>
<sequence>MMATTHALAGVVLAVVFAAFFPETAAGTVPIPVVAAALGGVFPDFDLYVAHRKTLHFPVYFSMLAAPALAVALLVPTTLTLSVALFFAAAALHSAMDALGGGLELKPWLGTSDRAVYSHYHGRWIPPRRWIRYDGAPEDLAAAVLFAAPTLYAFDGYVQTGVLVALGISAAYVVLRKPMVTAAERIVAALPAGVLAYVPNRFVEDFR</sequence>
<dbReference type="EMBL" id="JBHSXH010000009">
    <property type="protein sequence ID" value="MFC6823970.1"/>
    <property type="molecule type" value="Genomic_DNA"/>
</dbReference>
<comment type="caution">
    <text evidence="2">The sequence shown here is derived from an EMBL/GenBank/DDBJ whole genome shotgun (WGS) entry which is preliminary data.</text>
</comment>
<gene>
    <name evidence="2" type="ORF">ACFQEV_03040</name>
</gene>
<feature type="transmembrane region" description="Helical" evidence="1">
    <location>
        <begin position="156"/>
        <end position="175"/>
    </location>
</feature>
<keyword evidence="1" id="KW-1133">Transmembrane helix</keyword>
<keyword evidence="1" id="KW-0472">Membrane</keyword>
<dbReference type="Proteomes" id="UP001596408">
    <property type="component" value="Unassembled WGS sequence"/>
</dbReference>
<evidence type="ECO:0000313" key="2">
    <source>
        <dbReference type="EMBL" id="MFC6823970.1"/>
    </source>
</evidence>
<keyword evidence="1" id="KW-0812">Transmembrane</keyword>
<evidence type="ECO:0000256" key="1">
    <source>
        <dbReference type="SAM" id="Phobius"/>
    </source>
</evidence>
<evidence type="ECO:0000313" key="3">
    <source>
        <dbReference type="Proteomes" id="UP001596408"/>
    </source>
</evidence>